<comment type="caution">
    <text evidence="13">The sequence shown here is derived from an EMBL/GenBank/DDBJ whole genome shotgun (WGS) entry which is preliminary data.</text>
</comment>
<keyword evidence="5 11" id="KW-0949">S-adenosyl-L-methionine</keyword>
<dbReference type="InterPro" id="IPR029063">
    <property type="entry name" value="SAM-dependent_MTases_sf"/>
</dbReference>
<dbReference type="PANTHER" id="PTHR22808">
    <property type="entry name" value="NCL1 YEAST -RELATED NOL1/NOP2/FMU SUN DOMAIN-CONTAINING"/>
    <property type="match status" value="1"/>
</dbReference>
<evidence type="ECO:0000313" key="14">
    <source>
        <dbReference type="Proteomes" id="UP000653454"/>
    </source>
</evidence>
<dbReference type="InterPro" id="IPR001678">
    <property type="entry name" value="MeTrfase_RsmB-F_NOP2_dom"/>
</dbReference>
<dbReference type="EMBL" id="CAJHNJ030000042">
    <property type="protein sequence ID" value="CAG9130646.1"/>
    <property type="molecule type" value="Genomic_DNA"/>
</dbReference>
<keyword evidence="8" id="KW-0496">Mitochondrion</keyword>
<feature type="domain" description="SAM-dependent MTase RsmB/NOP-type" evidence="12">
    <location>
        <begin position="210"/>
        <end position="650"/>
    </location>
</feature>
<dbReference type="GO" id="GO:0031167">
    <property type="term" value="P:rRNA methylation"/>
    <property type="evidence" value="ECO:0007669"/>
    <property type="project" value="TreeGrafter"/>
</dbReference>
<evidence type="ECO:0000256" key="9">
    <source>
        <dbReference type="ARBA" id="ARBA00042050"/>
    </source>
</evidence>
<keyword evidence="14" id="KW-1185">Reference proteome</keyword>
<keyword evidence="3 11" id="KW-0489">Methyltransferase</keyword>
<keyword evidence="6 11" id="KW-0694">RNA-binding</keyword>
<evidence type="ECO:0000256" key="10">
    <source>
        <dbReference type="ARBA" id="ARBA00049302"/>
    </source>
</evidence>
<dbReference type="Pfam" id="PF01189">
    <property type="entry name" value="Methyltr_RsmB-F"/>
    <property type="match status" value="2"/>
</dbReference>
<comment type="caution">
    <text evidence="11">Lacks conserved residue(s) required for the propagation of feature annotation.</text>
</comment>
<name>A0A8S4FRI6_PLUXY</name>
<evidence type="ECO:0000256" key="3">
    <source>
        <dbReference type="ARBA" id="ARBA00022603"/>
    </source>
</evidence>
<comment type="catalytic activity">
    <reaction evidence="10">
        <text>a cytidine in rRNA + S-adenosyl-L-methionine = a 5-methylcytidine in rRNA + S-adenosyl-L-homocysteine + H(+)</text>
        <dbReference type="Rhea" id="RHEA:61484"/>
        <dbReference type="Rhea" id="RHEA-COMP:15836"/>
        <dbReference type="Rhea" id="RHEA-COMP:15837"/>
        <dbReference type="ChEBI" id="CHEBI:15378"/>
        <dbReference type="ChEBI" id="CHEBI:57856"/>
        <dbReference type="ChEBI" id="CHEBI:59789"/>
        <dbReference type="ChEBI" id="CHEBI:74483"/>
        <dbReference type="ChEBI" id="CHEBI:82748"/>
    </reaction>
</comment>
<dbReference type="PROSITE" id="PS51686">
    <property type="entry name" value="SAM_MT_RSMB_NOP"/>
    <property type="match status" value="1"/>
</dbReference>
<evidence type="ECO:0000256" key="7">
    <source>
        <dbReference type="ARBA" id="ARBA00022946"/>
    </source>
</evidence>
<evidence type="ECO:0000256" key="2">
    <source>
        <dbReference type="ARBA" id="ARBA00022552"/>
    </source>
</evidence>
<accession>A0A8S4FRI6</accession>
<dbReference type="Gene3D" id="6.20.240.40">
    <property type="match status" value="1"/>
</dbReference>
<feature type="binding site" evidence="11">
    <location>
        <position position="346"/>
    </location>
    <ligand>
        <name>S-adenosyl-L-methionine</name>
        <dbReference type="ChEBI" id="CHEBI:59789"/>
    </ligand>
</feature>
<protein>
    <recommendedName>
        <fullName evidence="9">NOL1/NOP2/Sun domain family member 4</fullName>
    </recommendedName>
</protein>
<evidence type="ECO:0000256" key="8">
    <source>
        <dbReference type="ARBA" id="ARBA00023128"/>
    </source>
</evidence>
<keyword evidence="7" id="KW-0809">Transit peptide</keyword>
<gene>
    <name evidence="13" type="ORF">PLXY2_LOCUS9985</name>
</gene>
<dbReference type="Gene3D" id="3.40.50.150">
    <property type="entry name" value="Vaccinia Virus protein VP39"/>
    <property type="match status" value="3"/>
</dbReference>
<dbReference type="PRINTS" id="PR02008">
    <property type="entry name" value="RCMTFAMILY"/>
</dbReference>
<dbReference type="GO" id="GO:0005762">
    <property type="term" value="C:mitochondrial large ribosomal subunit"/>
    <property type="evidence" value="ECO:0007669"/>
    <property type="project" value="TreeGrafter"/>
</dbReference>
<comment type="subcellular location">
    <subcellularLocation>
        <location evidence="1">Mitochondrion</location>
    </subcellularLocation>
</comment>
<dbReference type="Proteomes" id="UP000653454">
    <property type="component" value="Unassembled WGS sequence"/>
</dbReference>
<feature type="binding site" evidence="11">
    <location>
        <position position="398"/>
    </location>
    <ligand>
        <name>S-adenosyl-L-methionine</name>
        <dbReference type="ChEBI" id="CHEBI:59789"/>
    </ligand>
</feature>
<evidence type="ECO:0000259" key="12">
    <source>
        <dbReference type="PROSITE" id="PS51686"/>
    </source>
</evidence>
<evidence type="ECO:0000313" key="13">
    <source>
        <dbReference type="EMBL" id="CAG9130646.1"/>
    </source>
</evidence>
<evidence type="ECO:0000256" key="11">
    <source>
        <dbReference type="PROSITE-ProRule" id="PRU01023"/>
    </source>
</evidence>
<evidence type="ECO:0000256" key="5">
    <source>
        <dbReference type="ARBA" id="ARBA00022691"/>
    </source>
</evidence>
<dbReference type="GO" id="GO:0003723">
    <property type="term" value="F:RNA binding"/>
    <property type="evidence" value="ECO:0007669"/>
    <property type="project" value="UniProtKB-UniRule"/>
</dbReference>
<feature type="active site" description="Nucleophile" evidence="11">
    <location>
        <position position="574"/>
    </location>
</feature>
<comment type="similarity">
    <text evidence="11">Belongs to the class I-like SAM-binding methyltransferase superfamily. RsmB/NOP family.</text>
</comment>
<keyword evidence="4 11" id="KW-0808">Transferase</keyword>
<dbReference type="InterPro" id="IPR023267">
    <property type="entry name" value="RCMT"/>
</dbReference>
<dbReference type="PANTHER" id="PTHR22808:SF3">
    <property type="entry name" value="5-METHYLCYTOSINE RRNA METHYLTRANSFERASE NSUN4"/>
    <property type="match status" value="1"/>
</dbReference>
<sequence>MISVSNFCKTSSILLRFERYRHKTHWAKLKRKTSPKHKAMNHFDEFYSSVFGKQWVPMKEALQRRSKYVAVVNNYGDTEETIELLHSRGAHCLKQLMSVQQEFHTQYKPAETNTKENSNTRMDDFTSRLQTEEISGIYPQGDQIPERLQTKDMTLQRDSHVLVEAEQKAEVRAQTLEQSLAQAEIDTSRIIDPSMGVTAESLYQYIPATQLKGMDEWIPESLYYSYYNKSKDFPLTIEPETEFTFPENLKVYTYEKDSDYSDFPQPKRCSTGVFNYYPLDCGSVLSVLALCLSPSDRVLDLCGAPGGKALLALQTLLPSRLLCGAPGGKALLALQTLLPSRLVANDSSMSRTNRIKRIFKDYLIDFDTNNKWSEQVTISTKDGRIYTDDMGFDKVLVDAPCTTDRHSITEDDNNLFRADRVKERLRIPELQAALLINWVLGGAPCSTDRRSVTEHDDNLLRADRGQERLRVPELQAALLIHAVQQPPRVLGGAPCSTDRRSVTEHDDNLLRADRGQERLRVPELQAALLMHRHNNLFRADRVKERLKIPELQAALLINALRLVKVGGAVVYSTCTLSPIQNDGVVHMALKAAFETHGIIAHVRDLTAPLSCLSTTLNLGAGASKPKYGQLVVPSVGANFGPTYFARLVRVK</sequence>
<organism evidence="13 14">
    <name type="scientific">Plutella xylostella</name>
    <name type="common">Diamondback moth</name>
    <name type="synonym">Plutella maculipennis</name>
    <dbReference type="NCBI Taxonomy" id="51655"/>
    <lineage>
        <taxon>Eukaryota</taxon>
        <taxon>Metazoa</taxon>
        <taxon>Ecdysozoa</taxon>
        <taxon>Arthropoda</taxon>
        <taxon>Hexapoda</taxon>
        <taxon>Insecta</taxon>
        <taxon>Pterygota</taxon>
        <taxon>Neoptera</taxon>
        <taxon>Endopterygota</taxon>
        <taxon>Lepidoptera</taxon>
        <taxon>Glossata</taxon>
        <taxon>Ditrysia</taxon>
        <taxon>Yponomeutoidea</taxon>
        <taxon>Plutellidae</taxon>
        <taxon>Plutella</taxon>
    </lineage>
</organism>
<reference evidence="13" key="1">
    <citation type="submission" date="2020-11" db="EMBL/GenBank/DDBJ databases">
        <authorList>
            <person name="Whiteford S."/>
        </authorList>
    </citation>
    <scope>NUCLEOTIDE SEQUENCE</scope>
</reference>
<dbReference type="SUPFAM" id="SSF53335">
    <property type="entry name" value="S-adenosyl-L-methionine-dependent methyltransferases"/>
    <property type="match status" value="1"/>
</dbReference>
<evidence type="ECO:0000256" key="6">
    <source>
        <dbReference type="ARBA" id="ARBA00022884"/>
    </source>
</evidence>
<proteinExistence type="inferred from homology"/>
<dbReference type="InterPro" id="IPR049560">
    <property type="entry name" value="MeTrfase_RsmB-F_NOP2_cat"/>
</dbReference>
<evidence type="ECO:0000256" key="4">
    <source>
        <dbReference type="ARBA" id="ARBA00022679"/>
    </source>
</evidence>
<evidence type="ECO:0000256" key="1">
    <source>
        <dbReference type="ARBA" id="ARBA00004173"/>
    </source>
</evidence>
<dbReference type="AlphaFoldDB" id="A0A8S4FRI6"/>
<keyword evidence="2" id="KW-0698">rRNA processing</keyword>
<dbReference type="GO" id="GO:0008173">
    <property type="term" value="F:RNA methyltransferase activity"/>
    <property type="evidence" value="ECO:0007669"/>
    <property type="project" value="InterPro"/>
</dbReference>
<feature type="binding site" evidence="11">
    <location>
        <position position="382"/>
    </location>
    <ligand>
        <name>S-adenosyl-L-methionine</name>
        <dbReference type="ChEBI" id="CHEBI:59789"/>
    </ligand>
</feature>